<protein>
    <recommendedName>
        <fullName evidence="4">phosphoglycolate phosphatase</fullName>
        <ecNumber evidence="4">3.1.3.18</ecNumber>
    </recommendedName>
</protein>
<dbReference type="AlphaFoldDB" id="A0A0M7BEB2"/>
<proteinExistence type="inferred from homology"/>
<dbReference type="InterPro" id="IPR023214">
    <property type="entry name" value="HAD_sf"/>
</dbReference>
<dbReference type="Pfam" id="PF00702">
    <property type="entry name" value="Hydrolase"/>
    <property type="match status" value="1"/>
</dbReference>
<dbReference type="EC" id="3.1.3.18" evidence="4"/>
<name>A0A0M7BEB2_9RHOB</name>
<dbReference type="STRING" id="313367.JSE7799_03263"/>
<dbReference type="InterPro" id="IPR036412">
    <property type="entry name" value="HAD-like_sf"/>
</dbReference>
<comment type="pathway">
    <text evidence="2">Organic acid metabolism; glycolate biosynthesis; glycolate from 2-phosphoglycolate: step 1/1.</text>
</comment>
<dbReference type="SFLD" id="SFLDG01129">
    <property type="entry name" value="C1.5:_HAD__Beta-PGM__Phosphata"/>
    <property type="match status" value="1"/>
</dbReference>
<dbReference type="Gene3D" id="1.10.150.240">
    <property type="entry name" value="Putative phosphatase, domain 2"/>
    <property type="match status" value="1"/>
</dbReference>
<evidence type="ECO:0000256" key="3">
    <source>
        <dbReference type="ARBA" id="ARBA00006171"/>
    </source>
</evidence>
<gene>
    <name evidence="5" type="primary">gph_2</name>
    <name evidence="5" type="ORF">JSE7799_03263</name>
</gene>
<dbReference type="CDD" id="cd01427">
    <property type="entry name" value="HAD_like"/>
    <property type="match status" value="1"/>
</dbReference>
<dbReference type="PANTHER" id="PTHR43434:SF1">
    <property type="entry name" value="PHOSPHOGLYCOLATE PHOSPHATASE"/>
    <property type="match status" value="1"/>
</dbReference>
<evidence type="ECO:0000256" key="1">
    <source>
        <dbReference type="ARBA" id="ARBA00000830"/>
    </source>
</evidence>
<keyword evidence="6" id="KW-1185">Reference proteome</keyword>
<keyword evidence="5" id="KW-0378">Hydrolase</keyword>
<dbReference type="SFLD" id="SFLDS00003">
    <property type="entry name" value="Haloacid_Dehalogenase"/>
    <property type="match status" value="1"/>
</dbReference>
<dbReference type="GO" id="GO:0008967">
    <property type="term" value="F:phosphoglycolate phosphatase activity"/>
    <property type="evidence" value="ECO:0007669"/>
    <property type="project" value="UniProtKB-EC"/>
</dbReference>
<dbReference type="Proteomes" id="UP000049455">
    <property type="component" value="Unassembled WGS sequence"/>
</dbReference>
<dbReference type="RefSeq" id="WP_055664556.1">
    <property type="nucleotide sequence ID" value="NZ_CYPR01000217.1"/>
</dbReference>
<comment type="catalytic activity">
    <reaction evidence="1">
        <text>2-phosphoglycolate + H2O = glycolate + phosphate</text>
        <dbReference type="Rhea" id="RHEA:14369"/>
        <dbReference type="ChEBI" id="CHEBI:15377"/>
        <dbReference type="ChEBI" id="CHEBI:29805"/>
        <dbReference type="ChEBI" id="CHEBI:43474"/>
        <dbReference type="ChEBI" id="CHEBI:58033"/>
        <dbReference type="EC" id="3.1.3.18"/>
    </reaction>
</comment>
<comment type="similarity">
    <text evidence="3">Belongs to the HAD-like hydrolase superfamily. CbbY/CbbZ/Gph/YieH family.</text>
</comment>
<dbReference type="GO" id="GO:0005829">
    <property type="term" value="C:cytosol"/>
    <property type="evidence" value="ECO:0007669"/>
    <property type="project" value="TreeGrafter"/>
</dbReference>
<dbReference type="Gene3D" id="3.40.50.1000">
    <property type="entry name" value="HAD superfamily/HAD-like"/>
    <property type="match status" value="1"/>
</dbReference>
<dbReference type="PANTHER" id="PTHR43434">
    <property type="entry name" value="PHOSPHOGLYCOLATE PHOSPHATASE"/>
    <property type="match status" value="1"/>
</dbReference>
<dbReference type="SUPFAM" id="SSF56784">
    <property type="entry name" value="HAD-like"/>
    <property type="match status" value="1"/>
</dbReference>
<evidence type="ECO:0000256" key="2">
    <source>
        <dbReference type="ARBA" id="ARBA00004818"/>
    </source>
</evidence>
<sequence>MIIKAILFDKDGTLTDFRATWEAWMPGMIYDLARESGVSAPELGHAIGLDVETGRIRPDGRFVTASGPETNAAIATVTGWSVARVTRWIGVRAQTVQQVMVPGVPATIARLAAAGLPMGVLTNADEAEARRHLAEMGILEAMTRVIGWDSGFGPKPDPRGAAEFAKELGFEPSQIVLVGDGLTDMMAAYGAGLVPVGVLSGTLDAAALRPHTATILTDVTSLPDWLMERGVLLPTA</sequence>
<dbReference type="EMBL" id="CYPR01000217">
    <property type="protein sequence ID" value="CUH40529.1"/>
    <property type="molecule type" value="Genomic_DNA"/>
</dbReference>
<dbReference type="NCBIfam" id="TIGR01549">
    <property type="entry name" value="HAD-SF-IA-v1"/>
    <property type="match status" value="1"/>
</dbReference>
<dbReference type="InterPro" id="IPR006439">
    <property type="entry name" value="HAD-SF_hydro_IA"/>
</dbReference>
<organism evidence="5 6">
    <name type="scientific">Jannaschia seosinensis</name>
    <dbReference type="NCBI Taxonomy" id="313367"/>
    <lineage>
        <taxon>Bacteria</taxon>
        <taxon>Pseudomonadati</taxon>
        <taxon>Pseudomonadota</taxon>
        <taxon>Alphaproteobacteria</taxon>
        <taxon>Rhodobacterales</taxon>
        <taxon>Roseobacteraceae</taxon>
        <taxon>Jannaschia</taxon>
    </lineage>
</organism>
<evidence type="ECO:0000313" key="6">
    <source>
        <dbReference type="Proteomes" id="UP000049455"/>
    </source>
</evidence>
<evidence type="ECO:0000313" key="5">
    <source>
        <dbReference type="EMBL" id="CUH40529.1"/>
    </source>
</evidence>
<dbReference type="GO" id="GO:0006281">
    <property type="term" value="P:DNA repair"/>
    <property type="evidence" value="ECO:0007669"/>
    <property type="project" value="TreeGrafter"/>
</dbReference>
<dbReference type="InterPro" id="IPR023198">
    <property type="entry name" value="PGP-like_dom2"/>
</dbReference>
<reference evidence="5 6" key="1">
    <citation type="submission" date="2015-09" db="EMBL/GenBank/DDBJ databases">
        <authorList>
            <person name="Jackson K.R."/>
            <person name="Lunt B.L."/>
            <person name="Fisher J.N.B."/>
            <person name="Gardner A.V."/>
            <person name="Bailey M.E."/>
            <person name="Deus L.M."/>
            <person name="Earl A.S."/>
            <person name="Gibby P.D."/>
            <person name="Hartmann K.A."/>
            <person name="Liu J.E."/>
            <person name="Manci A.M."/>
            <person name="Nielsen D.A."/>
            <person name="Solomon M.B."/>
            <person name="Breakwell D.P."/>
            <person name="Burnett S.H."/>
            <person name="Grose J.H."/>
        </authorList>
    </citation>
    <scope>NUCLEOTIDE SEQUENCE [LARGE SCALE GENOMIC DNA]</scope>
    <source>
        <strain evidence="5 6">CECT 7799</strain>
    </source>
</reference>
<evidence type="ECO:0000256" key="4">
    <source>
        <dbReference type="ARBA" id="ARBA00013078"/>
    </source>
</evidence>
<accession>A0A0M7BEB2</accession>
<dbReference type="InterPro" id="IPR050155">
    <property type="entry name" value="HAD-like_hydrolase_sf"/>
</dbReference>